<dbReference type="PATRIC" id="fig|1227466.3.peg.2002"/>
<comment type="caution">
    <text evidence="1">The sequence shown here is derived from an EMBL/GenBank/DDBJ whole genome shotgun (WGS) entry which is preliminary data.</text>
</comment>
<gene>
    <name evidence="1" type="ORF">C464_09974</name>
</gene>
<evidence type="ECO:0000313" key="2">
    <source>
        <dbReference type="Proteomes" id="UP000011509"/>
    </source>
</evidence>
<organism evidence="1 2">
    <name type="scientific">Halorubrum coriense DSM 10284</name>
    <dbReference type="NCBI Taxonomy" id="1227466"/>
    <lineage>
        <taxon>Archaea</taxon>
        <taxon>Methanobacteriati</taxon>
        <taxon>Methanobacteriota</taxon>
        <taxon>Stenosarchaea group</taxon>
        <taxon>Halobacteria</taxon>
        <taxon>Halobacteriales</taxon>
        <taxon>Haloferacaceae</taxon>
        <taxon>Halorubrum</taxon>
    </lineage>
</organism>
<evidence type="ECO:0000313" key="1">
    <source>
        <dbReference type="EMBL" id="ELZ46976.1"/>
    </source>
</evidence>
<name>M0EGS8_9EURY</name>
<reference evidence="1 2" key="1">
    <citation type="journal article" date="2014" name="PLoS Genet.">
        <title>Phylogenetically driven sequencing of extremely halophilic archaea reveals strategies for static and dynamic osmo-response.</title>
        <authorList>
            <person name="Becker E.A."/>
            <person name="Seitzer P.M."/>
            <person name="Tritt A."/>
            <person name="Larsen D."/>
            <person name="Krusor M."/>
            <person name="Yao A.I."/>
            <person name="Wu D."/>
            <person name="Madern D."/>
            <person name="Eisen J.A."/>
            <person name="Darling A.E."/>
            <person name="Facciotti M.T."/>
        </authorList>
    </citation>
    <scope>NUCLEOTIDE SEQUENCE [LARGE SCALE GENOMIC DNA]</scope>
    <source>
        <strain evidence="1 2">DSM 10284</strain>
    </source>
</reference>
<dbReference type="Proteomes" id="UP000011509">
    <property type="component" value="Unassembled WGS sequence"/>
</dbReference>
<proteinExistence type="predicted"/>
<accession>M0EGS8</accession>
<keyword evidence="2" id="KW-1185">Reference proteome</keyword>
<protein>
    <submittedName>
        <fullName evidence="1">Uncharacterized protein</fullName>
    </submittedName>
</protein>
<sequence length="65" mass="7282">MSTPDADETDAYCSSLIFDHDPTCVRDCEENRGSPAYSRYDARLATHIDERDLTAGNAREWSPGE</sequence>
<dbReference type="EMBL" id="AOJL01000037">
    <property type="protein sequence ID" value="ELZ46976.1"/>
    <property type="molecule type" value="Genomic_DNA"/>
</dbReference>
<dbReference type="AlphaFoldDB" id="M0EGS8"/>